<dbReference type="InterPro" id="IPR043129">
    <property type="entry name" value="ATPase_NBD"/>
</dbReference>
<evidence type="ECO:0000256" key="5">
    <source>
        <dbReference type="RuleBase" id="RU003322"/>
    </source>
</evidence>
<dbReference type="InterPro" id="IPR029047">
    <property type="entry name" value="HSP70_peptide-bd_sf"/>
</dbReference>
<dbReference type="Pfam" id="PF00012">
    <property type="entry name" value="HSP70"/>
    <property type="match status" value="1"/>
</dbReference>
<dbReference type="InterPro" id="IPR013126">
    <property type="entry name" value="Hsp_70_fam"/>
</dbReference>
<dbReference type="Gene3D" id="3.90.640.10">
    <property type="entry name" value="Actin, Chain A, domain 4"/>
    <property type="match status" value="1"/>
</dbReference>
<dbReference type="SUPFAM" id="SSF53067">
    <property type="entry name" value="Actin-like ATPase domain"/>
    <property type="match status" value="2"/>
</dbReference>
<proteinExistence type="inferred from homology"/>
<dbReference type="AlphaFoldDB" id="A0AA37WEZ4"/>
<dbReference type="Proteomes" id="UP001156666">
    <property type="component" value="Unassembled WGS sequence"/>
</dbReference>
<dbReference type="Gene3D" id="2.60.34.10">
    <property type="entry name" value="Substrate Binding Domain Of DNAk, Chain A, domain 1"/>
    <property type="match status" value="1"/>
</dbReference>
<name>A0AA37WEZ4_9BACT</name>
<dbReference type="RefSeq" id="WP_235293662.1">
    <property type="nucleotide sequence ID" value="NZ_BSOH01000020.1"/>
</dbReference>
<dbReference type="InterPro" id="IPR029048">
    <property type="entry name" value="HSP70_C_sf"/>
</dbReference>
<accession>A0AA37WEZ4</accession>
<comment type="similarity">
    <text evidence="1 5">Belongs to the heat shock protein 70 family.</text>
</comment>
<dbReference type="NCBIfam" id="NF003520">
    <property type="entry name" value="PRK05183.1"/>
    <property type="match status" value="1"/>
</dbReference>
<evidence type="ECO:0000256" key="4">
    <source>
        <dbReference type="ARBA" id="ARBA00023186"/>
    </source>
</evidence>
<gene>
    <name evidence="6" type="primary">dnaK_1</name>
    <name evidence="6" type="ORF">GCM10007940_29140</name>
</gene>
<evidence type="ECO:0000313" key="7">
    <source>
        <dbReference type="Proteomes" id="UP001156666"/>
    </source>
</evidence>
<reference evidence="6" key="2">
    <citation type="submission" date="2023-01" db="EMBL/GenBank/DDBJ databases">
        <title>Draft genome sequence of Portibacter lacus strain NBRC 108769.</title>
        <authorList>
            <person name="Sun Q."/>
            <person name="Mori K."/>
        </authorList>
    </citation>
    <scope>NUCLEOTIDE SEQUENCE</scope>
    <source>
        <strain evidence="6">NBRC 108769</strain>
    </source>
</reference>
<dbReference type="NCBIfam" id="NF001413">
    <property type="entry name" value="PRK00290.1"/>
    <property type="match status" value="1"/>
</dbReference>
<keyword evidence="2 5" id="KW-0547">Nucleotide-binding</keyword>
<evidence type="ECO:0000256" key="1">
    <source>
        <dbReference type="ARBA" id="ARBA00007381"/>
    </source>
</evidence>
<keyword evidence="3 5" id="KW-0067">ATP-binding</keyword>
<dbReference type="PROSITE" id="PS00297">
    <property type="entry name" value="HSP70_1"/>
    <property type="match status" value="1"/>
</dbReference>
<dbReference type="Gene3D" id="3.30.420.40">
    <property type="match status" value="2"/>
</dbReference>
<evidence type="ECO:0000313" key="6">
    <source>
        <dbReference type="EMBL" id="GLR18298.1"/>
    </source>
</evidence>
<protein>
    <submittedName>
        <fullName evidence="6">Chaperone protein DnaK</fullName>
    </submittedName>
</protein>
<comment type="caution">
    <text evidence="6">The sequence shown here is derived from an EMBL/GenBank/DDBJ whole genome shotgun (WGS) entry which is preliminary data.</text>
</comment>
<keyword evidence="7" id="KW-1185">Reference proteome</keyword>
<dbReference type="EMBL" id="BSOH01000020">
    <property type="protein sequence ID" value="GLR18298.1"/>
    <property type="molecule type" value="Genomic_DNA"/>
</dbReference>
<dbReference type="SUPFAM" id="SSF100920">
    <property type="entry name" value="Heat shock protein 70kD (HSP70), peptide-binding domain"/>
    <property type="match status" value="1"/>
</dbReference>
<dbReference type="SUPFAM" id="SSF100934">
    <property type="entry name" value="Heat shock protein 70kD (HSP70), C-terminal subdomain"/>
    <property type="match status" value="1"/>
</dbReference>
<evidence type="ECO:0000256" key="2">
    <source>
        <dbReference type="ARBA" id="ARBA00022741"/>
    </source>
</evidence>
<dbReference type="FunFam" id="3.30.420.40:FF:000046">
    <property type="entry name" value="Chaperone protein HscA"/>
    <property type="match status" value="1"/>
</dbReference>
<dbReference type="GO" id="GO:0005524">
    <property type="term" value="F:ATP binding"/>
    <property type="evidence" value="ECO:0007669"/>
    <property type="project" value="UniProtKB-KW"/>
</dbReference>
<dbReference type="PROSITE" id="PS00329">
    <property type="entry name" value="HSP70_2"/>
    <property type="match status" value="1"/>
</dbReference>
<keyword evidence="4" id="KW-0143">Chaperone</keyword>
<dbReference type="Gene3D" id="1.20.1270.10">
    <property type="match status" value="1"/>
</dbReference>
<dbReference type="InterPro" id="IPR018181">
    <property type="entry name" value="Heat_shock_70_CS"/>
</dbReference>
<dbReference type="PRINTS" id="PR00301">
    <property type="entry name" value="HEATSHOCK70"/>
</dbReference>
<evidence type="ECO:0000256" key="3">
    <source>
        <dbReference type="ARBA" id="ARBA00022840"/>
    </source>
</evidence>
<dbReference type="PANTHER" id="PTHR19375">
    <property type="entry name" value="HEAT SHOCK PROTEIN 70KDA"/>
    <property type="match status" value="1"/>
</dbReference>
<reference evidence="6" key="1">
    <citation type="journal article" date="2014" name="Int. J. Syst. Evol. Microbiol.">
        <title>Complete genome sequence of Corynebacterium casei LMG S-19264T (=DSM 44701T), isolated from a smear-ripened cheese.</title>
        <authorList>
            <consortium name="US DOE Joint Genome Institute (JGI-PGF)"/>
            <person name="Walter F."/>
            <person name="Albersmeier A."/>
            <person name="Kalinowski J."/>
            <person name="Ruckert C."/>
        </authorList>
    </citation>
    <scope>NUCLEOTIDE SEQUENCE</scope>
    <source>
        <strain evidence="6">NBRC 108769</strain>
    </source>
</reference>
<organism evidence="6 7">
    <name type="scientific">Portibacter lacus</name>
    <dbReference type="NCBI Taxonomy" id="1099794"/>
    <lineage>
        <taxon>Bacteria</taxon>
        <taxon>Pseudomonadati</taxon>
        <taxon>Bacteroidota</taxon>
        <taxon>Saprospiria</taxon>
        <taxon>Saprospirales</taxon>
        <taxon>Haliscomenobacteraceae</taxon>
        <taxon>Portibacter</taxon>
    </lineage>
</organism>
<dbReference type="GO" id="GO:0140662">
    <property type="term" value="F:ATP-dependent protein folding chaperone"/>
    <property type="evidence" value="ECO:0007669"/>
    <property type="project" value="InterPro"/>
</dbReference>
<sequence>MAKIPINLSTGTVEKNDDLIVGIDLGTTNSLVAHIENGTAKAVKDENGKRTLVPSIIHFDDSGILVGDLAKEKLITQPERTIYSVKRLMGKSYNDVNDFENYLSYKIIDQDENALVKIQVGEQFYSPIELSAEILKALKLRIENRLGQTVQKAVITVPAYFNDTQRQATRDAGKLAGLDVLRIINEPTAASLAYGIGVDPNDEKTVAVYDLGGGTFDVSILQIQQGIFEVLSTNGDTFLGGDDFDRKIIDFWINEGSVDARKFNEDKSFKQEIRLQAEEAKQALSSNDSYTNNGLSISLGQFNSLIQPLIDRTIDSCRKALSDANLTSSDISNVILVGGSTRVPLVKTAVSEFFGKTVEDKINPDEVVALGAAIQGDILAGNQKGMLLLDVTPLSLGIETVGGLMDSIIPRNNKIPAKVGRNYTTSVDGQKNLKVSVYQGERDMVEDNRKLGEFILSGIPPMPAGIPKIEIQFILDADGILVVKASELRSGIAQKIEIRSQYSLSEEEMGKMLLDSFTHAEGDLAKRALLEARNEANNVILSSKKFIDHNKNLFTKEEIEQLISMTKELEVAAKGDDKDAINSSMEKLNVYSRPLAEKALDYAISDALKGKEL</sequence>
<dbReference type="PROSITE" id="PS01036">
    <property type="entry name" value="HSP70_3"/>
    <property type="match status" value="1"/>
</dbReference>
<dbReference type="FunFam" id="3.30.420.40:FF:000020">
    <property type="entry name" value="Chaperone protein HscA homolog"/>
    <property type="match status" value="1"/>
</dbReference>